<organism evidence="1 2">
    <name type="scientific">Diphasiastrum complanatum</name>
    <name type="common">Issler's clubmoss</name>
    <name type="synonym">Lycopodium complanatum</name>
    <dbReference type="NCBI Taxonomy" id="34168"/>
    <lineage>
        <taxon>Eukaryota</taxon>
        <taxon>Viridiplantae</taxon>
        <taxon>Streptophyta</taxon>
        <taxon>Embryophyta</taxon>
        <taxon>Tracheophyta</taxon>
        <taxon>Lycopodiopsida</taxon>
        <taxon>Lycopodiales</taxon>
        <taxon>Lycopodiaceae</taxon>
        <taxon>Lycopodioideae</taxon>
        <taxon>Diphasiastrum</taxon>
    </lineage>
</organism>
<name>A0ACC2AZZ5_DIPCM</name>
<evidence type="ECO:0000313" key="1">
    <source>
        <dbReference type="EMBL" id="KAJ7523113.1"/>
    </source>
</evidence>
<proteinExistence type="predicted"/>
<comment type="caution">
    <text evidence="1">The sequence shown here is derived from an EMBL/GenBank/DDBJ whole genome shotgun (WGS) entry which is preliminary data.</text>
</comment>
<dbReference type="EMBL" id="CM055109">
    <property type="protein sequence ID" value="KAJ7523113.1"/>
    <property type="molecule type" value="Genomic_DNA"/>
</dbReference>
<dbReference type="Proteomes" id="UP001162992">
    <property type="component" value="Chromosome 18"/>
</dbReference>
<keyword evidence="2" id="KW-1185">Reference proteome</keyword>
<protein>
    <submittedName>
        <fullName evidence="1">Uncharacterized protein</fullName>
    </submittedName>
</protein>
<gene>
    <name evidence="1" type="ORF">O6H91_18G038300</name>
</gene>
<accession>A0ACC2AZZ5</accession>
<evidence type="ECO:0000313" key="2">
    <source>
        <dbReference type="Proteomes" id="UP001162992"/>
    </source>
</evidence>
<sequence>MVMAMAATANVAASALLPCCHSTRSIPLSRTFLAPLLLSPVALGRIVAIDAIATTHTPLCTIMTQEFLGYTLRSCRLFLKGPPSICGDETHWMLRRKTIMNESRVRHLYSLGRALTRKGIFLQDTNQKTRMQSISALVETTKEDSTGFTTFSNDGNEIRRRFLEFFALRGHIVLPGSSLVPNDPTVLLTIAGMLQFKPVFLGQVPRQVPRATTSQKCLRTNDVENVGRTARHHTFFEMLGNFSFGDYFKQDAIRWAWELAIDEFKLPVERVWVSVFEDDDEAMKIWRDEIGMPEERIKRMGKDDNFWASGPTGPCGPCSEMYYDFHPEEGTVTADLGDDSRFLEFYNLVFMQFNRKDDGSLELLKQKNIDTGLGLERMARILQNVPNNYETDLIFPIIRCAAKLAGVNYEAADDRSKRLLKVIGDHSRAVVYLISDGVSPSNLGRGYIVRRLIRRVVRMGRLLGIRGDGKGNLEGTFLPTLAKVAVGMSTEIDPDVKHNASRIYQELHGEELKFVQTLERGEKLLEQLLEEAVASEKGTSKPSLAGKGVFMLYDTYGYPIELTEEVAAERGVSIDLEGFEAEMEGQRKQSQAAHNVVKLSLGGAAAELSTMIPETEFLGYTALESDSFVSALLCKGVSILEAHAGDEVEVVLDRTPFYAESGGQIGDRGLLVTGGNTQGEVSSILQVLDVQKAGGSLFLHKSVVQQGKVAIGMKVKALVETTLRKSVQNHHTATHLLQAALKRVLGSEVSQAGSLVAFDRLRFDFNFSRPMTDMEIAQVENFINEWISLAVPLDWQIMPLLEAKKAGAIAMFGEKYGERVRVVNVPGISLELCGGTHVNNTSEIRGFKVISEQGIASGIRRIEAVAGSAYIDYVNARDNIVKQLISTLKVKADDLPSRITGLLEETRLAKSEAANLRAEVACAKVEALADSALIVGPANARVLSTSLGDVDPESLKLAAEHMLKLLGDPAAIILGSCTRGDKVSFVAAFSQKVVEHGLQAGNFVSKIARLCGGGGGGRPNFAQAGGKHPEKLTDALDQARDELKNALLHCSE</sequence>
<reference evidence="2" key="1">
    <citation type="journal article" date="2024" name="Proc. Natl. Acad. Sci. U.S.A.">
        <title>Extraordinary preservation of gene collinearity over three hundred million years revealed in homosporous lycophytes.</title>
        <authorList>
            <person name="Li C."/>
            <person name="Wickell D."/>
            <person name="Kuo L.Y."/>
            <person name="Chen X."/>
            <person name="Nie B."/>
            <person name="Liao X."/>
            <person name="Peng D."/>
            <person name="Ji J."/>
            <person name="Jenkins J."/>
            <person name="Williams M."/>
            <person name="Shu S."/>
            <person name="Plott C."/>
            <person name="Barry K."/>
            <person name="Rajasekar S."/>
            <person name="Grimwood J."/>
            <person name="Han X."/>
            <person name="Sun S."/>
            <person name="Hou Z."/>
            <person name="He W."/>
            <person name="Dai G."/>
            <person name="Sun C."/>
            <person name="Schmutz J."/>
            <person name="Leebens-Mack J.H."/>
            <person name="Li F.W."/>
            <person name="Wang L."/>
        </authorList>
    </citation>
    <scope>NUCLEOTIDE SEQUENCE [LARGE SCALE GENOMIC DNA]</scope>
    <source>
        <strain evidence="2">cv. PW_Plant_1</strain>
    </source>
</reference>